<protein>
    <submittedName>
        <fullName evidence="2">GPS domain-containing protein</fullName>
    </submittedName>
</protein>
<proteinExistence type="predicted"/>
<dbReference type="Proteomes" id="UP000095280">
    <property type="component" value="Unplaced"/>
</dbReference>
<sequence length="430" mass="46259">VPHRRSRALARLRESACLTQGSNMLPRTGTVWVPTASRSQSALQVVAVASQAIGVTDGEVRVRQERNDRFAGLTCPSGRTPQPMIRWWSGGRRGGGGRPPCWRTESGRARGVLGKRFEPWPGTGCSSITAGHSGVRWRPANPACRCWAALELQQLVEYPASSCANISLEAGWSWGSFNPDTHLLHQCDCRLKKKMLWARAWPNEGVGAPLVATRPAHLRCLLLITEVRGKGGSGQRGAEVPARSWRLRDASKAAETPGVWFKAGSPLALARDSAEAEQISSQSASVSTAAIILVTCGCAAVVATLCLSLVCLCVRRCGSSGGGGARGTTNHKSGPVMIRGDQKTTIFKGFNERLLTLTRSCMYTWRLVWILAVSAAARMAAQRVLWPQLQQPQMYSLGLQSQLQSYCSDDVTDSGCNFSTSVIAASADSP</sequence>
<evidence type="ECO:0000313" key="2">
    <source>
        <dbReference type="WBParaSite" id="maker-unitig_31536-snap-gene-0.2-mRNA-1"/>
    </source>
</evidence>
<organism evidence="1 2">
    <name type="scientific">Macrostomum lignano</name>
    <dbReference type="NCBI Taxonomy" id="282301"/>
    <lineage>
        <taxon>Eukaryota</taxon>
        <taxon>Metazoa</taxon>
        <taxon>Spiralia</taxon>
        <taxon>Lophotrochozoa</taxon>
        <taxon>Platyhelminthes</taxon>
        <taxon>Rhabditophora</taxon>
        <taxon>Macrostomorpha</taxon>
        <taxon>Macrostomida</taxon>
        <taxon>Macrostomidae</taxon>
        <taxon>Macrostomum</taxon>
    </lineage>
</organism>
<keyword evidence="1" id="KW-1185">Reference proteome</keyword>
<accession>A0A1I8FEC7</accession>
<dbReference type="AlphaFoldDB" id="A0A1I8FEC7"/>
<name>A0A1I8FEC7_9PLAT</name>
<evidence type="ECO:0000313" key="1">
    <source>
        <dbReference type="Proteomes" id="UP000095280"/>
    </source>
</evidence>
<dbReference type="WBParaSite" id="maker-unitig_31536-snap-gene-0.2-mRNA-1">
    <property type="protein sequence ID" value="maker-unitig_31536-snap-gene-0.2-mRNA-1"/>
    <property type="gene ID" value="maker-unitig_31536-snap-gene-0.2"/>
</dbReference>
<reference evidence="2" key="1">
    <citation type="submission" date="2016-11" db="UniProtKB">
        <authorList>
            <consortium name="WormBaseParasite"/>
        </authorList>
    </citation>
    <scope>IDENTIFICATION</scope>
</reference>